<evidence type="ECO:0000256" key="1">
    <source>
        <dbReference type="ARBA" id="ARBA00004496"/>
    </source>
</evidence>
<feature type="region of interest" description="Disordered" evidence="8">
    <location>
        <begin position="1"/>
        <end position="70"/>
    </location>
</feature>
<evidence type="ECO:0000313" key="10">
    <source>
        <dbReference type="Proteomes" id="UP000515158"/>
    </source>
</evidence>
<evidence type="ECO:0000256" key="4">
    <source>
        <dbReference type="ARBA" id="ARBA00022737"/>
    </source>
</evidence>
<dbReference type="InterPro" id="IPR000967">
    <property type="entry name" value="Znf_NFX1"/>
</dbReference>
<evidence type="ECO:0000259" key="9">
    <source>
        <dbReference type="PROSITE" id="PS51981"/>
    </source>
</evidence>
<dbReference type="InterPro" id="IPR057373">
    <property type="entry name" value="ZNFX1"/>
</dbReference>
<dbReference type="Gene3D" id="3.40.50.300">
    <property type="entry name" value="P-loop containing nucleotide triphosphate hydrolases"/>
    <property type="match status" value="3"/>
</dbReference>
<dbReference type="OrthoDB" id="2423195at2759"/>
<evidence type="ECO:0000256" key="8">
    <source>
        <dbReference type="SAM" id="MobiDB-lite"/>
    </source>
</evidence>
<dbReference type="InterPro" id="IPR046439">
    <property type="entry name" value="ZF_RZ_dom"/>
</dbReference>
<keyword evidence="4" id="KW-0677">Repeat</keyword>
<dbReference type="CDD" id="cd18808">
    <property type="entry name" value="SF1_C_Upf1"/>
    <property type="match status" value="1"/>
</dbReference>
<evidence type="ECO:0000256" key="6">
    <source>
        <dbReference type="ARBA" id="ARBA00022833"/>
    </source>
</evidence>
<organism evidence="11">
    <name type="scientific">Thrips palmi</name>
    <name type="common">Melon thrips</name>
    <dbReference type="NCBI Taxonomy" id="161013"/>
    <lineage>
        <taxon>Eukaryota</taxon>
        <taxon>Metazoa</taxon>
        <taxon>Ecdysozoa</taxon>
        <taxon>Arthropoda</taxon>
        <taxon>Hexapoda</taxon>
        <taxon>Insecta</taxon>
        <taxon>Pterygota</taxon>
        <taxon>Neoptera</taxon>
        <taxon>Paraneoptera</taxon>
        <taxon>Thysanoptera</taxon>
        <taxon>Terebrantia</taxon>
        <taxon>Thripoidea</taxon>
        <taxon>Thripidae</taxon>
        <taxon>Thrips</taxon>
    </lineage>
</organism>
<proteinExistence type="predicted"/>
<dbReference type="RefSeq" id="XP_034243136.1">
    <property type="nucleotide sequence ID" value="XM_034387245.1"/>
</dbReference>
<dbReference type="SUPFAM" id="SSF52540">
    <property type="entry name" value="P-loop containing nucleoside triphosphate hydrolases"/>
    <property type="match status" value="1"/>
</dbReference>
<evidence type="ECO:0000256" key="3">
    <source>
        <dbReference type="ARBA" id="ARBA00022723"/>
    </source>
</evidence>
<gene>
    <name evidence="11" type="primary">LOC117646364</name>
</gene>
<keyword evidence="7" id="KW-0391">Immunity</keyword>
<evidence type="ECO:0000256" key="5">
    <source>
        <dbReference type="ARBA" id="ARBA00022771"/>
    </source>
</evidence>
<dbReference type="Pfam" id="PF20173">
    <property type="entry name" value="ZnF_RZ-type"/>
    <property type="match status" value="1"/>
</dbReference>
<dbReference type="GO" id="GO:0031048">
    <property type="term" value="P:regulatory ncRNA-mediated heterochromatin formation"/>
    <property type="evidence" value="ECO:0007669"/>
    <property type="project" value="TreeGrafter"/>
</dbReference>
<dbReference type="Pfam" id="PF25396">
    <property type="entry name" value="ZNFX1"/>
    <property type="match status" value="1"/>
</dbReference>
<sequence>MTDNGRDNWRRRAPSQDNWRARANIDDAQLPVPQRQRPARNERPSRLPPRRTGTPSSPSTPETPPPLLTTAAGHLEGQEAAKPREIFLGYKKLEELAKDDGVTIMEKLSNEAMLTAFHKLTSGNKIPDDWIRLVVAILARVCRVEYQPLVLRLFHRLCQKEFLEQLLLHIVQLGMDSDRKRRDGVGDFLANFCELSSGILRLIPVLACEKLENLVKKAASEASDLRPFEGSEHVLKELENIKAKIKAEKERLENSRPAVRPARDSSFLLGPPPEDFRELPVFPTVEDLTLLHRPYLRANKVQGAYDDANHYLDVQFRLLREDFIRPLRDGIREYCEKVAELGPSGSKNRFKINNVRVYEKVKILGVKTEEERIGLDLAFDPDLKLAARVNWEYSKRLMQDTLLVLTRDASFASVTLLTVCKRDLTELQAGRVLVQLCEGAVSEDLFLGHFIMVECSVFFGAYCHALKALQTFDEDSIPLKDYIVYASNAREMPPYQARAIGTYLYLPLASSDPASMTETWPVRLGDRDVSLPSSSDMGLDDSQYRALVAAVHNKLMLVQGPPGTGKTFLGLKVAACLLHNKALWTATARPRPMLIVCYTNHALDQFLSGLLPATQSIVRVGGGCKDPKIEPFRIHNLKRTFRPQGDQRHLYQRIREQRAKFNMVKNLSDRLRYCHSMLYDCAGILSHETLKNYGIITRAEYDYFRAHPIFQWLCGDLYEVARELGDSFEAVVLHAGLLDFECVDGAEVVHQLRNDIQFSFSCPMVQAKINELEEEDKLDNLFHLRHLLSRVKRLLENPLPSSENIVHAPLHNLNNVQRWQLYRMWQDRLRTQFVKPVLDRMNVEYSAAASLLQQWKMVEDQTIMANNLVIGMTTSYAASHQSILKELKPRIVIVEEAAEVLEAHVLVSLAGDVEHLVMIGDHQQLRPNPAVYELARRYHLDVSLFERLINNGVHCVALTTQHRMRPEIARLISPSIYPNLINHPSVRNFPSVRGVTKNVFFLNHTRREEEVKDAQSFQNSHEANMVSGLVKYLLQQGYDPSKITVLSTYKGQQFYFSKLHREGDQTHLKNIRNTVVDNYQGEECDIILLSLVRSNSESKVGFVETDNRVCVALSRARHGKYGESLGDALPLRCEIHGTVTLVSAAEDFANCPQGGCTKLCGTMMPCGHPCNQVCHTQDRDHKTARCMERCLKDACNVGHRCPDRCCEPCQPCIIPKHEELPCGHTARMACHMDPLTYKCLTKVTVTLPACRHEREASCYQTAHLDKLPCKVPCNVRMGCGHTCGKNCHVLDDPEHEKVKCLKPCGQKKISCSMDHPCKKMCYEKCEECVTMVEKTLGCGHKYKMMCKDDAASKECGHKCARSLPCGHKCPMLCREPCAPCRTPVKKTVPACMHEQLMECGMDPALFKDCGAPCRRFLTGCGHRCALKCRDLCSEALCTEPVFYRKAAACGHKIKVPCNMASTLAPDSQDLLLHCQAPCGQLLLCEHACSGTCGSCLQGRFHATCTAKCERPLICGHLCKEPCAVSCPPCNQPCSVECAHSVCKSRCGEPCMPCQEPCMRNCIHRKCGVSCGSICPEEPCSLPCSKTVEKCGHNCVGLCGDTCLCKECNKDKFEIFFGREDEEDARFIILPDCQHIFESWGLDNWMLADGDGDGEIILKVCPMCKTPVLKSQRYSNVVKRKAFDVSKVKSKVYGNWATIQPATENALRALNEVLPFPNGFEAASHLVTTIESMLQNVKKDFPDPKNLTGTRKKPSRSWTEIRNVEQFSVILKNLSKIVADAFYQPASQLLKLSNSGQVEIQLFVETLCRNISARNLVRMSAQEASDVNTELLRLQRLAFLCQVENGSGASRFTAGEREMLYSVSNIIRSIRPYAKEQDALIKTMLVNLAEKASVSITKAEIQAVVAAMGMGQGHWYQCPNGHPYCITECGGAMQEGHCNECGAPIGGRDHRLRSDNRLATNIDGATRPAWPTAMNYGY</sequence>
<keyword evidence="2" id="KW-0963">Cytoplasm</keyword>
<keyword evidence="5" id="KW-0863">Zinc-finger</keyword>
<dbReference type="InterPro" id="IPR047187">
    <property type="entry name" value="SF1_C_Upf1"/>
</dbReference>
<feature type="domain" description="RZ-type" evidence="9">
    <location>
        <begin position="1895"/>
        <end position="1967"/>
    </location>
</feature>
<feature type="compositionally biased region" description="Low complexity" evidence="8">
    <location>
        <begin position="50"/>
        <end position="60"/>
    </location>
</feature>
<dbReference type="SMART" id="SM00438">
    <property type="entry name" value="ZnF_NFX"/>
    <property type="match status" value="5"/>
</dbReference>
<dbReference type="InterPro" id="IPR045055">
    <property type="entry name" value="DNA2/NAM7-like"/>
</dbReference>
<accession>A0A6P8Z0K0</accession>
<feature type="compositionally biased region" description="Basic and acidic residues" evidence="8">
    <location>
        <begin position="1"/>
        <end position="10"/>
    </location>
</feature>
<dbReference type="GO" id="GO:0005737">
    <property type="term" value="C:cytoplasm"/>
    <property type="evidence" value="ECO:0007669"/>
    <property type="project" value="UniProtKB-SubCell"/>
</dbReference>
<comment type="subcellular location">
    <subcellularLocation>
        <location evidence="1">Cytoplasm</location>
    </subcellularLocation>
</comment>
<keyword evidence="10" id="KW-1185">Reference proteome</keyword>
<dbReference type="GO" id="GO:0031380">
    <property type="term" value="C:nuclear RNA-directed RNA polymerase complex"/>
    <property type="evidence" value="ECO:0007669"/>
    <property type="project" value="TreeGrafter"/>
</dbReference>
<dbReference type="GO" id="GO:0002376">
    <property type="term" value="P:immune system process"/>
    <property type="evidence" value="ECO:0007669"/>
    <property type="project" value="UniProtKB-KW"/>
</dbReference>
<dbReference type="PANTHER" id="PTHR10887:SF341">
    <property type="entry name" value="NFX1-TYPE ZINC FINGER-CONTAINING PROTEIN 1"/>
    <property type="match status" value="1"/>
</dbReference>
<evidence type="ECO:0000313" key="11">
    <source>
        <dbReference type="RefSeq" id="XP_034243136.1"/>
    </source>
</evidence>
<evidence type="ECO:0000256" key="2">
    <source>
        <dbReference type="ARBA" id="ARBA00022490"/>
    </source>
</evidence>
<dbReference type="InterPro" id="IPR041677">
    <property type="entry name" value="DNA2/NAM7_AAA_11"/>
</dbReference>
<evidence type="ECO:0000256" key="7">
    <source>
        <dbReference type="ARBA" id="ARBA00022859"/>
    </source>
</evidence>
<dbReference type="GeneID" id="117646364"/>
<dbReference type="Proteomes" id="UP000515158">
    <property type="component" value="Unplaced"/>
</dbReference>
<keyword evidence="6" id="KW-0862">Zinc</keyword>
<dbReference type="InterPro" id="IPR041679">
    <property type="entry name" value="DNA2/NAM7-like_C"/>
</dbReference>
<dbReference type="GO" id="GO:0008270">
    <property type="term" value="F:zinc ion binding"/>
    <property type="evidence" value="ECO:0007669"/>
    <property type="project" value="UniProtKB-KW"/>
</dbReference>
<dbReference type="PANTHER" id="PTHR10887">
    <property type="entry name" value="DNA2/NAM7 HELICASE FAMILY"/>
    <property type="match status" value="1"/>
</dbReference>
<keyword evidence="3" id="KW-0479">Metal-binding</keyword>
<dbReference type="PROSITE" id="PS51981">
    <property type="entry name" value="ZF_RZ"/>
    <property type="match status" value="1"/>
</dbReference>
<dbReference type="Pfam" id="PF13087">
    <property type="entry name" value="AAA_12"/>
    <property type="match status" value="1"/>
</dbReference>
<dbReference type="InParanoid" id="A0A6P8Z0K0"/>
<dbReference type="GO" id="GO:0004386">
    <property type="term" value="F:helicase activity"/>
    <property type="evidence" value="ECO:0007669"/>
    <property type="project" value="InterPro"/>
</dbReference>
<protein>
    <submittedName>
        <fullName evidence="11">NFX1-type zinc finger-containing protein 1-like</fullName>
    </submittedName>
</protein>
<dbReference type="KEGG" id="tpal:117646364"/>
<dbReference type="Pfam" id="PF13086">
    <property type="entry name" value="AAA_11"/>
    <property type="match status" value="2"/>
</dbReference>
<dbReference type="InterPro" id="IPR027417">
    <property type="entry name" value="P-loop_NTPase"/>
</dbReference>
<reference evidence="11" key="1">
    <citation type="submission" date="2025-08" db="UniProtKB">
        <authorList>
            <consortium name="RefSeq"/>
        </authorList>
    </citation>
    <scope>IDENTIFICATION</scope>
    <source>
        <tissue evidence="11">Total insect</tissue>
    </source>
</reference>
<name>A0A6P8Z0K0_THRPL</name>